<evidence type="ECO:0000256" key="1">
    <source>
        <dbReference type="PROSITE-ProRule" id="PRU00169"/>
    </source>
</evidence>
<accession>A0A178MD28</accession>
<dbReference type="Gene3D" id="3.40.50.2300">
    <property type="match status" value="1"/>
</dbReference>
<dbReference type="PROSITE" id="PS50110">
    <property type="entry name" value="RESPONSE_REGULATORY"/>
    <property type="match status" value="1"/>
</dbReference>
<dbReference type="OrthoDB" id="9793549at2"/>
<keyword evidence="1" id="KW-0597">Phosphoprotein</keyword>
<sequence>MEEKDCHDILLVEDDAGDAGLVRIALRRSRHPCRLHHVKDGREAMAFLRRGEGHDQAPRPDLILLDLNLPGRTGHEILEEIRADSLLCSIPVVILSTSGAERDIKTAYALGASSYVSKPMDVEDFTAAIHSIEDFWFGTARIPS</sequence>
<evidence type="ECO:0000259" key="2">
    <source>
        <dbReference type="PROSITE" id="PS50110"/>
    </source>
</evidence>
<reference evidence="3 4" key="1">
    <citation type="submission" date="2016-04" db="EMBL/GenBank/DDBJ databases">
        <title>Draft genome sequence of freshwater magnetotactic bacteria Magnetospirillum marisnigri SP-1 and Magnetospirillum moscoviense BB-1.</title>
        <authorList>
            <person name="Koziaeva V."/>
            <person name="Dziuba M.V."/>
            <person name="Ivanov T.M."/>
            <person name="Kuznetsov B."/>
            <person name="Grouzdev D.S."/>
        </authorList>
    </citation>
    <scope>NUCLEOTIDE SEQUENCE [LARGE SCALE GENOMIC DNA]</scope>
    <source>
        <strain evidence="3 4">SP-1</strain>
    </source>
</reference>
<feature type="domain" description="Response regulatory" evidence="2">
    <location>
        <begin position="8"/>
        <end position="133"/>
    </location>
</feature>
<keyword evidence="4" id="KW-1185">Reference proteome</keyword>
<dbReference type="GO" id="GO:0000160">
    <property type="term" value="P:phosphorelay signal transduction system"/>
    <property type="evidence" value="ECO:0007669"/>
    <property type="project" value="InterPro"/>
</dbReference>
<dbReference type="PANTHER" id="PTHR44520">
    <property type="entry name" value="RESPONSE REGULATOR RCP1-RELATED"/>
    <property type="match status" value="1"/>
</dbReference>
<evidence type="ECO:0000313" key="4">
    <source>
        <dbReference type="Proteomes" id="UP000078428"/>
    </source>
</evidence>
<dbReference type="RefSeq" id="WP_068494878.1">
    <property type="nucleotide sequence ID" value="NZ_LWQT01000088.1"/>
</dbReference>
<dbReference type="SUPFAM" id="SSF52172">
    <property type="entry name" value="CheY-like"/>
    <property type="match status" value="1"/>
</dbReference>
<proteinExistence type="predicted"/>
<gene>
    <name evidence="3" type="ORF">A6A04_06075</name>
</gene>
<name>A0A178MD28_9PROT</name>
<dbReference type="EMBL" id="LWQT01000088">
    <property type="protein sequence ID" value="OAN46669.1"/>
    <property type="molecule type" value="Genomic_DNA"/>
</dbReference>
<feature type="modified residue" description="4-aspartylphosphate" evidence="1">
    <location>
        <position position="66"/>
    </location>
</feature>
<dbReference type="SMART" id="SM00448">
    <property type="entry name" value="REC"/>
    <property type="match status" value="1"/>
</dbReference>
<dbReference type="Proteomes" id="UP000078428">
    <property type="component" value="Unassembled WGS sequence"/>
</dbReference>
<dbReference type="InterPro" id="IPR011006">
    <property type="entry name" value="CheY-like_superfamily"/>
</dbReference>
<organism evidence="3 4">
    <name type="scientific">Paramagnetospirillum marisnigri</name>
    <dbReference type="NCBI Taxonomy" id="1285242"/>
    <lineage>
        <taxon>Bacteria</taxon>
        <taxon>Pseudomonadati</taxon>
        <taxon>Pseudomonadota</taxon>
        <taxon>Alphaproteobacteria</taxon>
        <taxon>Rhodospirillales</taxon>
        <taxon>Magnetospirillaceae</taxon>
        <taxon>Paramagnetospirillum</taxon>
    </lineage>
</organism>
<dbReference type="AlphaFoldDB" id="A0A178MD28"/>
<dbReference type="InterPro" id="IPR052893">
    <property type="entry name" value="TCS_response_regulator"/>
</dbReference>
<protein>
    <submittedName>
        <fullName evidence="3">Response regulator</fullName>
    </submittedName>
</protein>
<dbReference type="InterPro" id="IPR001789">
    <property type="entry name" value="Sig_transdc_resp-reg_receiver"/>
</dbReference>
<comment type="caution">
    <text evidence="3">The sequence shown here is derived from an EMBL/GenBank/DDBJ whole genome shotgun (WGS) entry which is preliminary data.</text>
</comment>
<dbReference type="CDD" id="cd17557">
    <property type="entry name" value="REC_Rcp-like"/>
    <property type="match status" value="1"/>
</dbReference>
<dbReference type="STRING" id="1285242.A6A04_06075"/>
<dbReference type="PANTHER" id="PTHR44520:SF2">
    <property type="entry name" value="RESPONSE REGULATOR RCP1"/>
    <property type="match status" value="1"/>
</dbReference>
<dbReference type="Pfam" id="PF00072">
    <property type="entry name" value="Response_reg"/>
    <property type="match status" value="1"/>
</dbReference>
<evidence type="ECO:0000313" key="3">
    <source>
        <dbReference type="EMBL" id="OAN46669.1"/>
    </source>
</evidence>